<evidence type="ECO:0000256" key="1">
    <source>
        <dbReference type="SAM" id="MobiDB-lite"/>
    </source>
</evidence>
<feature type="compositionally biased region" description="Basic and acidic residues" evidence="1">
    <location>
        <begin position="69"/>
        <end position="119"/>
    </location>
</feature>
<dbReference type="Proteomes" id="UP000325576">
    <property type="component" value="Unassembled WGS sequence"/>
</dbReference>
<protein>
    <recommendedName>
        <fullName evidence="2">MobA/VirD2-like nuclease domain-containing protein</fullName>
    </recommendedName>
</protein>
<dbReference type="EMBL" id="MRBO01000351">
    <property type="protein sequence ID" value="KAB2585276.1"/>
    <property type="molecule type" value="Genomic_DNA"/>
</dbReference>
<feature type="region of interest" description="Disordered" evidence="1">
    <location>
        <begin position="67"/>
        <end position="334"/>
    </location>
</feature>
<feature type="compositionally biased region" description="Basic and acidic residues" evidence="1">
    <location>
        <begin position="128"/>
        <end position="138"/>
    </location>
</feature>
<gene>
    <name evidence="3" type="ORF">BS297_11225</name>
</gene>
<dbReference type="Pfam" id="PF03432">
    <property type="entry name" value="Relaxase"/>
    <property type="match status" value="1"/>
</dbReference>
<name>A0A5N5E4V4_RHOER</name>
<dbReference type="InterPro" id="IPR005094">
    <property type="entry name" value="Endonuclease_MobA/VirD2"/>
</dbReference>
<proteinExistence type="predicted"/>
<dbReference type="AlphaFoldDB" id="A0A5N5E4V4"/>
<feature type="compositionally biased region" description="Basic and acidic residues" evidence="1">
    <location>
        <begin position="321"/>
        <end position="334"/>
    </location>
</feature>
<evidence type="ECO:0000313" key="4">
    <source>
        <dbReference type="Proteomes" id="UP000325576"/>
    </source>
</evidence>
<feature type="compositionally biased region" description="Polar residues" evidence="1">
    <location>
        <begin position="201"/>
        <end position="211"/>
    </location>
</feature>
<evidence type="ECO:0000259" key="2">
    <source>
        <dbReference type="Pfam" id="PF03432"/>
    </source>
</evidence>
<accession>A0A5N5E4V4</accession>
<sequence length="334" mass="37794">MSETDRKLTDREWKQVANEYIERMGFEKCPWEATRHADDHIHITVNRVQWDGKLASTSHDYAKAQAASRKIEKTHGLEDASRKFKRERPEVSKGEKESAARRQVKPEREQLRDKIHAAERTSNGTRASYEEKLTEQGVKHRANVSQTTGRVSGYSYGLSGHTASPKGDKSQPQEQVWFKGSQLGRDYSWNKTQARLDEQQKAQTVQKTEPVQQIRPGSAGMGNQKAGGVNQEAGRTVGDPQPGQPLTREQARDMAMKRAAERQQRQAPSASRDIVKGQGENHVTQENDAPQPQEKNAPQPQGQMTREQARAEAARLAAQREQQRDRSKDQERGR</sequence>
<feature type="compositionally biased region" description="Polar residues" evidence="1">
    <location>
        <begin position="281"/>
        <end position="305"/>
    </location>
</feature>
<organism evidence="3 4">
    <name type="scientific">Rhodococcus erythropolis</name>
    <name type="common">Arthrobacter picolinophilus</name>
    <dbReference type="NCBI Taxonomy" id="1833"/>
    <lineage>
        <taxon>Bacteria</taxon>
        <taxon>Bacillati</taxon>
        <taxon>Actinomycetota</taxon>
        <taxon>Actinomycetes</taxon>
        <taxon>Mycobacteriales</taxon>
        <taxon>Nocardiaceae</taxon>
        <taxon>Rhodococcus</taxon>
        <taxon>Rhodococcus erythropolis group</taxon>
    </lineage>
</organism>
<reference evidence="3 4" key="1">
    <citation type="journal article" date="2017" name="Poromechanics V (2013)">
        <title>Genomic Characterization of the Arsenic-Tolerant Actinobacterium, &lt;i&gt;Rhodococcus erythropolis&lt;/i&gt; S43.</title>
        <authorList>
            <person name="Retamal-Morales G."/>
            <person name="Mehnert M."/>
            <person name="Schwabe R."/>
            <person name="Tischler D."/>
            <person name="Schloemann M."/>
            <person name="Levican G.J."/>
        </authorList>
    </citation>
    <scope>NUCLEOTIDE SEQUENCE [LARGE SCALE GENOMIC DNA]</scope>
    <source>
        <strain evidence="3 4">S43</strain>
    </source>
</reference>
<comment type="caution">
    <text evidence="3">The sequence shown here is derived from an EMBL/GenBank/DDBJ whole genome shotgun (WGS) entry which is preliminary data.</text>
</comment>
<feature type="compositionally biased region" description="Basic and acidic residues" evidence="1">
    <location>
        <begin position="249"/>
        <end position="264"/>
    </location>
</feature>
<evidence type="ECO:0000313" key="3">
    <source>
        <dbReference type="EMBL" id="KAB2585276.1"/>
    </source>
</evidence>
<feature type="domain" description="MobA/VirD2-like nuclease" evidence="2">
    <location>
        <begin position="5"/>
        <end position="77"/>
    </location>
</feature>